<geneLocation type="plasmid" evidence="1">
    <name>RCFBPv3_mp</name>
</geneLocation>
<evidence type="ECO:0000313" key="1">
    <source>
        <dbReference type="EMBL" id="CBJ52940.1"/>
    </source>
</evidence>
<sequence>MDEGEALESNKQSCARRPIGSEAAAVRLTSASNLSRDAGGVQRATVFS</sequence>
<reference evidence="1" key="2">
    <citation type="submission" date="2010-02" db="EMBL/GenBank/DDBJ databases">
        <authorList>
            <person name="Genoscope - CEA"/>
        </authorList>
    </citation>
    <scope>NUCLEOTIDE SEQUENCE</scope>
    <source>
        <strain evidence="1">CFBP2957</strain>
        <plasmid evidence="1">RCFBPv3_mp</plasmid>
    </source>
</reference>
<name>D8P7A6_RALSL</name>
<organism evidence="1">
    <name type="scientific">Ralstonia solanacearum CFBP2957</name>
    <dbReference type="NCBI Taxonomy" id="859656"/>
    <lineage>
        <taxon>Bacteria</taxon>
        <taxon>Pseudomonadati</taxon>
        <taxon>Pseudomonadota</taxon>
        <taxon>Betaproteobacteria</taxon>
        <taxon>Burkholderiales</taxon>
        <taxon>Burkholderiaceae</taxon>
        <taxon>Ralstonia</taxon>
        <taxon>Ralstonia solanacearum species complex</taxon>
    </lineage>
</organism>
<proteinExistence type="predicted"/>
<dbReference type="EMBL" id="FP885907">
    <property type="protein sequence ID" value="CBJ52940.1"/>
    <property type="molecule type" value="Genomic_DNA"/>
</dbReference>
<keyword evidence="1" id="KW-0614">Plasmid</keyword>
<reference evidence="1" key="1">
    <citation type="journal article" date="2010" name="BMC Genomics">
        <title>Genomes of three tomato pathogens within the Ralstonia solanacearum species complex reveal significant evolutionary divergence.</title>
        <authorList>
            <person name="Remenant B."/>
            <person name="Coupat-Goutaland B."/>
            <person name="Guidot A."/>
            <person name="Cellier G."/>
            <person name="Wicker E."/>
            <person name="Allen C."/>
            <person name="Fegan M."/>
            <person name="Pruvost O."/>
            <person name="Elbaz M."/>
            <person name="Calteau A."/>
            <person name="Salvignol G."/>
            <person name="Mornico D."/>
            <person name="Mangenot S."/>
            <person name="Barbe V."/>
            <person name="Medigue C."/>
            <person name="Prior P."/>
        </authorList>
    </citation>
    <scope>NUCLEOTIDE SEQUENCE [LARGE SCALE GENOMIC DNA]</scope>
    <source>
        <strain evidence="1">CFBP2957</strain>
        <plasmid evidence="1">RCFBPv3_mp</plasmid>
    </source>
</reference>
<gene>
    <name evidence="1" type="ORF">RCFBP_mp10149</name>
</gene>
<accession>D8P7A6</accession>
<dbReference type="AlphaFoldDB" id="D8P7A6"/>
<protein>
    <submittedName>
        <fullName evidence="1">Uncharacterized protein</fullName>
    </submittedName>
</protein>